<accession>A0A809ZI58</accession>
<feature type="compositionally biased region" description="Polar residues" evidence="1">
    <location>
        <begin position="300"/>
        <end position="309"/>
    </location>
</feature>
<gene>
    <name evidence="4" type="ORF">XF10B_85230</name>
    <name evidence="2" type="ORF">XF1B_86560</name>
    <name evidence="3" type="ORF">XF4B_85810</name>
</gene>
<evidence type="ECO:0000313" key="2">
    <source>
        <dbReference type="EMBL" id="BCE25975.1"/>
    </source>
</evidence>
<dbReference type="EMBL" id="AP023094">
    <property type="protein sequence ID" value="BCE52232.1"/>
    <property type="molecule type" value="Genomic_DNA"/>
</dbReference>
<name>A0A809ZI58_9BRAD</name>
<dbReference type="AlphaFoldDB" id="A0A809ZI58"/>
<evidence type="ECO:0000313" key="4">
    <source>
        <dbReference type="EMBL" id="BCE95725.1"/>
    </source>
</evidence>
<evidence type="ECO:0000313" key="3">
    <source>
        <dbReference type="EMBL" id="BCE52232.1"/>
    </source>
</evidence>
<reference evidence="2" key="1">
    <citation type="submission" date="2020-05" db="EMBL/GenBank/DDBJ databases">
        <title>Complete genome sequence of Bradyrhizobium diazoefficiens XF1 isolated from soybean nodule.</title>
        <authorList>
            <person name="Noda R."/>
            <person name="Kakizaki K."/>
            <person name="Minamisawa K."/>
        </authorList>
    </citation>
    <scope>NUCLEOTIDE SEQUENCE</scope>
    <source>
        <strain evidence="2">XF1</strain>
    </source>
</reference>
<dbReference type="EMBL" id="AP023099">
    <property type="protein sequence ID" value="BCE95725.1"/>
    <property type="molecule type" value="Genomic_DNA"/>
</dbReference>
<dbReference type="EMBL" id="AP023091">
    <property type="protein sequence ID" value="BCE25975.1"/>
    <property type="molecule type" value="Genomic_DNA"/>
</dbReference>
<proteinExistence type="predicted"/>
<reference evidence="4" key="2">
    <citation type="submission" date="2020-05" db="EMBL/GenBank/DDBJ databases">
        <title>Complete genome sequence of Bradyrhizobium diazoefficiens XF10 isolated from soybean nodule.</title>
        <authorList>
            <person name="Noda R."/>
            <person name="Kakizaki K."/>
            <person name="Minamisawa K."/>
        </authorList>
    </citation>
    <scope>NUCLEOTIDE SEQUENCE</scope>
    <source>
        <strain evidence="4">XF10</strain>
    </source>
</reference>
<feature type="region of interest" description="Disordered" evidence="1">
    <location>
        <begin position="282"/>
        <end position="321"/>
    </location>
</feature>
<evidence type="ECO:0008006" key="5">
    <source>
        <dbReference type="Google" id="ProtNLM"/>
    </source>
</evidence>
<evidence type="ECO:0000256" key="1">
    <source>
        <dbReference type="SAM" id="MobiDB-lite"/>
    </source>
</evidence>
<sequence length="321" mass="35987">MTLRRYVGAKCEMSKASQEAQHARDTASATLYTPRSAQVCSKPLSTFINEYDELVRAFFFTIMNARRIDEMRNHAARALAAVSDDPDKRVPQLTEETFLRVREFSALFSRNLVVGMANNFFSYISESLQLVLQRKPEVLRSSEKLTNEEVLQFSDMSELVAYMADKKVNDLAYGGLKGLEDYVRDRLGEEMFSNSEERTRLTILAELRNIHTHNRGLVNEVFLKRVGRAAYGNMTFELGKLAHAGFEDFAMLSRNAIEVAVRLDENLASKFGIVREPYRPPVPMTREAPTSGAGVETEFNESNASQTLPVVTEGGTSGVGS</sequence>
<protein>
    <recommendedName>
        <fullName evidence="5">RiboL-PSP-HEPN domain-containing protein</fullName>
    </recommendedName>
</protein>
<organism evidence="3">
    <name type="scientific">Bradyrhizobium diazoefficiens</name>
    <dbReference type="NCBI Taxonomy" id="1355477"/>
    <lineage>
        <taxon>Bacteria</taxon>
        <taxon>Pseudomonadati</taxon>
        <taxon>Pseudomonadota</taxon>
        <taxon>Alphaproteobacteria</taxon>
        <taxon>Hyphomicrobiales</taxon>
        <taxon>Nitrobacteraceae</taxon>
        <taxon>Bradyrhizobium</taxon>
    </lineage>
</organism>
<reference evidence="3" key="3">
    <citation type="submission" date="2020-05" db="EMBL/GenBank/DDBJ databases">
        <title>Complete genome sequence of Bradyrhizobium diazoefficiens XF4 isolated from soybean nodule.</title>
        <authorList>
            <person name="Noda R."/>
            <person name="Kakizaki K."/>
            <person name="Minamisawa K."/>
        </authorList>
    </citation>
    <scope>NUCLEOTIDE SEQUENCE</scope>
    <source>
        <strain evidence="3">XF4</strain>
    </source>
</reference>
<dbReference type="RefSeq" id="WP_304563908.1">
    <property type="nucleotide sequence ID" value="NZ_CP124748.1"/>
</dbReference>